<dbReference type="InterPro" id="IPR037107">
    <property type="entry name" value="Put_OMP_sf"/>
</dbReference>
<dbReference type="Gene3D" id="2.40.128.140">
    <property type="entry name" value="Outer membrane protein"/>
    <property type="match status" value="1"/>
</dbReference>
<name>A0A5J4FTL2_9FLAO</name>
<gene>
    <name evidence="1" type="ORF">ULMS_13550</name>
</gene>
<dbReference type="InterPro" id="IPR018707">
    <property type="entry name" value="LpxR"/>
</dbReference>
<accession>A0A5J4FTL2</accession>
<organism evidence="1 2">
    <name type="scientific">Patiriisocius marinistellae</name>
    <dbReference type="NCBI Taxonomy" id="2494560"/>
    <lineage>
        <taxon>Bacteria</taxon>
        <taxon>Pseudomonadati</taxon>
        <taxon>Bacteroidota</taxon>
        <taxon>Flavobacteriia</taxon>
        <taxon>Flavobacteriales</taxon>
        <taxon>Flavobacteriaceae</taxon>
        <taxon>Patiriisocius</taxon>
    </lineage>
</organism>
<sequence length="297" mass="33500">MVSFRDIKSANYFRFNYDNDFFAATDENYTQGYSLELVLPYFKTNPFNHLFYKQNDEATETRYGLAVEHLGFTPNRYELPEVQVGDRPFAASIMLKSFMIATNTEKRTRFTSSFNLGFMGPAAFGEEMQVGIHKATGNKTPLGWRHQIKNDIVLNYEIGYEKQLLNLSDLFSLQATTNAKVGTLFTNASLGLNTTFGIINQPFASITERSGFKIYGYAQPIVSLIGYDATLQGGVFNKKSPYTIASKDVERVTGQFNYGLVIKTKTLYFEYSQAIITKEFVTGSTAKWGGIKIGFTF</sequence>
<dbReference type="Pfam" id="PF09982">
    <property type="entry name" value="LpxR"/>
    <property type="match status" value="1"/>
</dbReference>
<comment type="caution">
    <text evidence="1">The sequence shown here is derived from an EMBL/GenBank/DDBJ whole genome shotgun (WGS) entry which is preliminary data.</text>
</comment>
<protein>
    <recommendedName>
        <fullName evidence="3">Lipid A deacylase LpxR family protein</fullName>
    </recommendedName>
</protein>
<proteinExistence type="predicted"/>
<dbReference type="EMBL" id="BKCF01000002">
    <property type="protein sequence ID" value="GEQ85847.1"/>
    <property type="molecule type" value="Genomic_DNA"/>
</dbReference>
<dbReference type="AlphaFoldDB" id="A0A5J4FTL2"/>
<dbReference type="Proteomes" id="UP000326994">
    <property type="component" value="Unassembled WGS sequence"/>
</dbReference>
<evidence type="ECO:0008006" key="3">
    <source>
        <dbReference type="Google" id="ProtNLM"/>
    </source>
</evidence>
<evidence type="ECO:0000313" key="2">
    <source>
        <dbReference type="Proteomes" id="UP000326994"/>
    </source>
</evidence>
<reference evidence="1 2" key="1">
    <citation type="submission" date="2019-08" db="EMBL/GenBank/DDBJ databases">
        <title>Ulvibacter marinistellae sp. nov., isolated from a starfish, Patiria pectinifera.</title>
        <authorList>
            <person name="Kawano K."/>
            <person name="Ushijima N."/>
            <person name="Kihara M."/>
            <person name="Itoh H."/>
        </authorList>
    </citation>
    <scope>NUCLEOTIDE SEQUENCE [LARGE SCALE GENOMIC DNA]</scope>
    <source>
        <strain evidence="1 2">KK4</strain>
    </source>
</reference>
<keyword evidence="2" id="KW-1185">Reference proteome</keyword>
<evidence type="ECO:0000313" key="1">
    <source>
        <dbReference type="EMBL" id="GEQ85847.1"/>
    </source>
</evidence>